<evidence type="ECO:0000313" key="1">
    <source>
        <dbReference type="EMBL" id="KAF2716272.1"/>
    </source>
</evidence>
<dbReference type="AlphaFoldDB" id="A0A9P4Q1C8"/>
<sequence length="108" mass="12521">MHSRAGLPGMICSYCGIVAYAPPTPCKALKMNDLYSNHLWRLFYGAIIFRVVEKRLTHAELMLQNFVFFVIHIVKINLQNAHWSESLTWAQLRERCLLTLQVQNSLDD</sequence>
<proteinExistence type="predicted"/>
<accession>A0A9P4Q1C8</accession>
<comment type="caution">
    <text evidence="1">The sequence shown here is derived from an EMBL/GenBank/DDBJ whole genome shotgun (WGS) entry which is preliminary data.</text>
</comment>
<gene>
    <name evidence="1" type="ORF">K431DRAFT_21101</name>
</gene>
<reference evidence="1" key="1">
    <citation type="journal article" date="2020" name="Stud. Mycol.">
        <title>101 Dothideomycetes genomes: a test case for predicting lifestyles and emergence of pathogens.</title>
        <authorList>
            <person name="Haridas S."/>
            <person name="Albert R."/>
            <person name="Binder M."/>
            <person name="Bloem J."/>
            <person name="Labutti K."/>
            <person name="Salamov A."/>
            <person name="Andreopoulos B."/>
            <person name="Baker S."/>
            <person name="Barry K."/>
            <person name="Bills G."/>
            <person name="Bluhm B."/>
            <person name="Cannon C."/>
            <person name="Castanera R."/>
            <person name="Culley D."/>
            <person name="Daum C."/>
            <person name="Ezra D."/>
            <person name="Gonzalez J."/>
            <person name="Henrissat B."/>
            <person name="Kuo A."/>
            <person name="Liang C."/>
            <person name="Lipzen A."/>
            <person name="Lutzoni F."/>
            <person name="Magnuson J."/>
            <person name="Mondo S."/>
            <person name="Nolan M."/>
            <person name="Ohm R."/>
            <person name="Pangilinan J."/>
            <person name="Park H.-J."/>
            <person name="Ramirez L."/>
            <person name="Alfaro M."/>
            <person name="Sun H."/>
            <person name="Tritt A."/>
            <person name="Yoshinaga Y."/>
            <person name="Zwiers L.-H."/>
            <person name="Turgeon B."/>
            <person name="Goodwin S."/>
            <person name="Spatafora J."/>
            <person name="Crous P."/>
            <person name="Grigoriev I."/>
        </authorList>
    </citation>
    <scope>NUCLEOTIDE SEQUENCE</scope>
    <source>
        <strain evidence="1">CBS 116435</strain>
    </source>
</reference>
<evidence type="ECO:0000313" key="2">
    <source>
        <dbReference type="Proteomes" id="UP000799441"/>
    </source>
</evidence>
<organism evidence="1 2">
    <name type="scientific">Polychaeton citri CBS 116435</name>
    <dbReference type="NCBI Taxonomy" id="1314669"/>
    <lineage>
        <taxon>Eukaryota</taxon>
        <taxon>Fungi</taxon>
        <taxon>Dikarya</taxon>
        <taxon>Ascomycota</taxon>
        <taxon>Pezizomycotina</taxon>
        <taxon>Dothideomycetes</taxon>
        <taxon>Dothideomycetidae</taxon>
        <taxon>Capnodiales</taxon>
        <taxon>Capnodiaceae</taxon>
        <taxon>Polychaeton</taxon>
    </lineage>
</organism>
<name>A0A9P4Q1C8_9PEZI</name>
<dbReference type="EMBL" id="MU003883">
    <property type="protein sequence ID" value="KAF2716272.1"/>
    <property type="molecule type" value="Genomic_DNA"/>
</dbReference>
<protein>
    <submittedName>
        <fullName evidence="1">Uncharacterized protein</fullName>
    </submittedName>
</protein>
<dbReference type="Proteomes" id="UP000799441">
    <property type="component" value="Unassembled WGS sequence"/>
</dbReference>
<keyword evidence="2" id="KW-1185">Reference proteome</keyword>